<protein>
    <submittedName>
        <fullName evidence="10">Cytochrome C</fullName>
    </submittedName>
</protein>
<dbReference type="InterPro" id="IPR002324">
    <property type="entry name" value="Cyt_c_ID"/>
</dbReference>
<reference evidence="10 11" key="1">
    <citation type="submission" date="2015-12" db="EMBL/GenBank/DDBJ databases">
        <title>Diversity of Burkholderia near neighbor genomes.</title>
        <authorList>
            <person name="Sahl J."/>
            <person name="Wagner D."/>
            <person name="Keim P."/>
        </authorList>
    </citation>
    <scope>NUCLEOTIDE SEQUENCE [LARGE SCALE GENOMIC DNA]</scope>
    <source>
        <strain evidence="10 11">MSMB0783</strain>
    </source>
</reference>
<keyword evidence="8" id="KW-0732">Signal</keyword>
<feature type="binding site" description="covalent" evidence="6">
    <location>
        <position position="37"/>
    </location>
    <ligand>
        <name>heme c</name>
        <dbReference type="ChEBI" id="CHEBI:61717"/>
    </ligand>
</feature>
<evidence type="ECO:0000256" key="4">
    <source>
        <dbReference type="ARBA" id="ARBA00022982"/>
    </source>
</evidence>
<keyword evidence="5 6" id="KW-0408">Iron</keyword>
<dbReference type="SUPFAM" id="SSF46626">
    <property type="entry name" value="Cytochrome c"/>
    <property type="match status" value="1"/>
</dbReference>
<dbReference type="EMBL" id="CP013421">
    <property type="protein sequence ID" value="AOJ76442.1"/>
    <property type="molecule type" value="Genomic_DNA"/>
</dbReference>
<evidence type="ECO:0000256" key="6">
    <source>
        <dbReference type="PIRSR" id="PIRSR602324-1"/>
    </source>
</evidence>
<feature type="domain" description="Cytochrome c" evidence="9">
    <location>
        <begin position="16"/>
        <end position="111"/>
    </location>
</feature>
<dbReference type="Pfam" id="PF00034">
    <property type="entry name" value="Cytochrom_C"/>
    <property type="match status" value="1"/>
</dbReference>
<dbReference type="PRINTS" id="PR00606">
    <property type="entry name" value="CYTCHROMECID"/>
</dbReference>
<feature type="signal peptide" evidence="8">
    <location>
        <begin position="1"/>
        <end position="21"/>
    </location>
</feature>
<evidence type="ECO:0000256" key="5">
    <source>
        <dbReference type="ARBA" id="ARBA00023004"/>
    </source>
</evidence>
<organism evidence="10 11">
    <name type="scientific">Burkholderia ubonensis</name>
    <dbReference type="NCBI Taxonomy" id="101571"/>
    <lineage>
        <taxon>Bacteria</taxon>
        <taxon>Pseudomonadati</taxon>
        <taxon>Pseudomonadota</taxon>
        <taxon>Betaproteobacteria</taxon>
        <taxon>Burkholderiales</taxon>
        <taxon>Burkholderiaceae</taxon>
        <taxon>Burkholderia</taxon>
        <taxon>Burkholderia cepacia complex</taxon>
    </lineage>
</organism>
<evidence type="ECO:0000313" key="11">
    <source>
        <dbReference type="Proteomes" id="UP000243680"/>
    </source>
</evidence>
<gene>
    <name evidence="10" type="ORF">WJ35_15040</name>
</gene>
<dbReference type="GO" id="GO:0020037">
    <property type="term" value="F:heme binding"/>
    <property type="evidence" value="ECO:0007669"/>
    <property type="project" value="InterPro"/>
</dbReference>
<evidence type="ECO:0000256" key="2">
    <source>
        <dbReference type="ARBA" id="ARBA00022617"/>
    </source>
</evidence>
<proteinExistence type="predicted"/>
<evidence type="ECO:0000313" key="10">
    <source>
        <dbReference type="EMBL" id="AOJ76442.1"/>
    </source>
</evidence>
<keyword evidence="1" id="KW-0813">Transport</keyword>
<dbReference type="GO" id="GO:0009055">
    <property type="term" value="F:electron transfer activity"/>
    <property type="evidence" value="ECO:0007669"/>
    <property type="project" value="InterPro"/>
</dbReference>
<keyword evidence="3 6" id="KW-0479">Metal-binding</keyword>
<evidence type="ECO:0000256" key="1">
    <source>
        <dbReference type="ARBA" id="ARBA00022448"/>
    </source>
</evidence>
<name>A0A1B4LGW5_9BURK</name>
<dbReference type="AlphaFoldDB" id="A0A1B4LGW5"/>
<evidence type="ECO:0000256" key="7">
    <source>
        <dbReference type="SAM" id="MobiDB-lite"/>
    </source>
</evidence>
<accession>A0A1B4LGW5</accession>
<dbReference type="Gene3D" id="1.10.760.10">
    <property type="entry name" value="Cytochrome c-like domain"/>
    <property type="match status" value="1"/>
</dbReference>
<evidence type="ECO:0000259" key="9">
    <source>
        <dbReference type="PROSITE" id="PS51007"/>
    </source>
</evidence>
<evidence type="ECO:0000256" key="3">
    <source>
        <dbReference type="ARBA" id="ARBA00022723"/>
    </source>
</evidence>
<feature type="region of interest" description="Disordered" evidence="7">
    <location>
        <begin position="78"/>
        <end position="97"/>
    </location>
</feature>
<sequence>MKLLRSAALCAFAATAGIAAAQTVVPEPTELVDAQHCMFCHTPDMPFLAPSFHAIAERYRDDPHAAAELERKLRVGGRAHWGDTPMPSAAERGGPLSRDDAHRLVQWVLSQ</sequence>
<dbReference type="InterPro" id="IPR009056">
    <property type="entry name" value="Cyt_c-like_dom"/>
</dbReference>
<evidence type="ECO:0000256" key="8">
    <source>
        <dbReference type="SAM" id="SignalP"/>
    </source>
</evidence>
<dbReference type="PROSITE" id="PS51007">
    <property type="entry name" value="CYTC"/>
    <property type="match status" value="1"/>
</dbReference>
<dbReference type="InterPro" id="IPR036909">
    <property type="entry name" value="Cyt_c-like_dom_sf"/>
</dbReference>
<keyword evidence="4" id="KW-0249">Electron transport</keyword>
<dbReference type="RefSeq" id="WP_069239459.1">
    <property type="nucleotide sequence ID" value="NZ_CP013421.1"/>
</dbReference>
<comment type="PTM">
    <text evidence="6">Binds 1 heme c group covalently per subunit.</text>
</comment>
<feature type="binding site" description="covalent" evidence="6">
    <location>
        <position position="41"/>
    </location>
    <ligand>
        <name>heme c</name>
        <dbReference type="ChEBI" id="CHEBI:61717"/>
    </ligand>
</feature>
<keyword evidence="2 6" id="KW-0349">Heme</keyword>
<feature type="binding site" description="covalent" evidence="6">
    <location>
        <position position="86"/>
    </location>
    <ligand>
        <name>heme c</name>
        <dbReference type="ChEBI" id="CHEBI:61717"/>
    </ligand>
</feature>
<dbReference type="GO" id="GO:0005506">
    <property type="term" value="F:iron ion binding"/>
    <property type="evidence" value="ECO:0007669"/>
    <property type="project" value="InterPro"/>
</dbReference>
<feature type="chain" id="PRO_5008565109" evidence="8">
    <location>
        <begin position="22"/>
        <end position="111"/>
    </location>
</feature>
<dbReference type="Proteomes" id="UP000243680">
    <property type="component" value="Chromosome 3"/>
</dbReference>